<dbReference type="EMBL" id="CAJZCX010000005">
    <property type="protein sequence ID" value="CAG9474592.1"/>
    <property type="molecule type" value="Genomic_DNA"/>
</dbReference>
<dbReference type="InterPro" id="IPR008780">
    <property type="entry name" value="Plasmodium_Vir"/>
</dbReference>
<feature type="compositionally biased region" description="Polar residues" evidence="1">
    <location>
        <begin position="279"/>
        <end position="297"/>
    </location>
</feature>
<organism evidence="2 3">
    <name type="scientific">Plasmodium vivax</name>
    <name type="common">malaria parasite P. vivax</name>
    <dbReference type="NCBI Taxonomy" id="5855"/>
    <lineage>
        <taxon>Eukaryota</taxon>
        <taxon>Sar</taxon>
        <taxon>Alveolata</taxon>
        <taxon>Apicomplexa</taxon>
        <taxon>Aconoidasida</taxon>
        <taxon>Haemosporida</taxon>
        <taxon>Plasmodiidae</taxon>
        <taxon>Plasmodium</taxon>
        <taxon>Plasmodium (Plasmodium)</taxon>
    </lineage>
</organism>
<comment type="caution">
    <text evidence="2">The sequence shown here is derived from an EMBL/GenBank/DDBJ whole genome shotgun (WGS) entry which is preliminary data.</text>
</comment>
<gene>
    <name evidence="2" type="ORF">PVW1_100017900</name>
</gene>
<name>A0A8S4H894_PLAVI</name>
<dbReference type="Proteomes" id="UP000779233">
    <property type="component" value="Unassembled WGS sequence"/>
</dbReference>
<dbReference type="AlphaFoldDB" id="A0A8S4H894"/>
<dbReference type="Pfam" id="PF05795">
    <property type="entry name" value="Plasmodium_Vir"/>
    <property type="match status" value="1"/>
</dbReference>
<dbReference type="VEuPathDB" id="PlasmoDB:PVPAM_000026200"/>
<reference evidence="2" key="1">
    <citation type="submission" date="2021-09" db="EMBL/GenBank/DDBJ databases">
        <authorList>
            <consortium name="Pathogen Informatics"/>
        </authorList>
    </citation>
    <scope>NUCLEOTIDE SEQUENCE</scope>
    <source>
        <strain evidence="2">PvW1</strain>
    </source>
</reference>
<protein>
    <submittedName>
        <fullName evidence="2">(malaria parasite P. vivax) hypothetical protein</fullName>
    </submittedName>
</protein>
<evidence type="ECO:0000313" key="3">
    <source>
        <dbReference type="Proteomes" id="UP000779233"/>
    </source>
</evidence>
<evidence type="ECO:0000256" key="1">
    <source>
        <dbReference type="SAM" id="MobiDB-lite"/>
    </source>
</evidence>
<feature type="region of interest" description="Disordered" evidence="1">
    <location>
        <begin position="268"/>
        <end position="297"/>
    </location>
</feature>
<accession>A0A8S4H894</accession>
<proteinExistence type="predicted"/>
<evidence type="ECO:0000313" key="2">
    <source>
        <dbReference type="EMBL" id="CAG9474592.1"/>
    </source>
</evidence>
<sequence length="373" mass="43258">MTEKILDIEKWKKEYPFLKEVSKIYDELDKNIDDDDDDTTRNLYNTLCDFYVTGIFGEKKSKYKDTCLKLVRNLGFYSKDSTYFNHNYDRCNILYNWIYNSIKKGNITDDIITNCYYEYLKAKEANNDQNTCVYHSYKDDYEEPENIMLLNIFKSYIHATKDIMNGENDNLKSSCQKYICEFVKIYKKMYTSHCLVNRPNDQKQKKTCELLGTFKYNYNIYLLNLLNDKDKIPSLEIDDNGYVNKCKIYEHTAALPTDVHGAEQRFTRSRGDTQEGAHTFSSQPTVRTPDPNNSISSTVSTAVGTMAGASSVLALLYKFTPGRKWIHSGLGGRRARIGSNLYKEGACELLYNGLESEDFTSYNQRYDIGYSPV</sequence>